<proteinExistence type="predicted"/>
<reference evidence="1" key="1">
    <citation type="journal article" date="2021" name="Proc. Natl. Acad. Sci. U.S.A.">
        <title>A Catalog of Tens of Thousands of Viruses from Human Metagenomes Reveals Hidden Associations with Chronic Diseases.</title>
        <authorList>
            <person name="Tisza M.J."/>
            <person name="Buck C.B."/>
        </authorList>
    </citation>
    <scope>NUCLEOTIDE SEQUENCE</scope>
    <source>
        <strain evidence="1">CtDtx1</strain>
    </source>
</reference>
<evidence type="ECO:0000313" key="1">
    <source>
        <dbReference type="EMBL" id="DAE09623.1"/>
    </source>
</evidence>
<dbReference type="InterPro" id="IPR053746">
    <property type="entry name" value="Viral_HT_Connector_Assembly"/>
</dbReference>
<name>A0A8S5PR43_9CAUD</name>
<accession>A0A8S5PR43</accession>
<dbReference type="EMBL" id="BK015489">
    <property type="protein sequence ID" value="DAE09623.1"/>
    <property type="molecule type" value="Genomic_DNA"/>
</dbReference>
<organism evidence="1">
    <name type="scientific">Siphoviridae sp. ctDtx1</name>
    <dbReference type="NCBI Taxonomy" id="2825391"/>
    <lineage>
        <taxon>Viruses</taxon>
        <taxon>Duplodnaviria</taxon>
        <taxon>Heunggongvirae</taxon>
        <taxon>Uroviricota</taxon>
        <taxon>Caudoviricetes</taxon>
    </lineage>
</organism>
<protein>
    <submittedName>
        <fullName evidence="1">Uncharacterized protein</fullName>
    </submittedName>
</protein>
<dbReference type="Gene3D" id="1.10.246.150">
    <property type="match status" value="1"/>
</dbReference>
<sequence>MTLEEKNEAKAILVIKNYLNRNLSDEYIKKNYALAIDQLIENANKLNSTKPVGVKSMSEGNQSISFESNLEAWAITSDVKALLPTPYVRMW</sequence>